<sequence>EEKMTIKFLIAFGLVILLAIPLCVAEAEELFKMEKKF</sequence>
<keyword evidence="2" id="KW-1185">Reference proteome</keyword>
<dbReference type="Proteomes" id="UP000271087">
    <property type="component" value="Unassembled WGS sequence"/>
</dbReference>
<reference evidence="1 2" key="2">
    <citation type="submission" date="2018-08" db="EMBL/GenBank/DDBJ databases">
        <authorList>
            <person name="Laetsch R D."/>
            <person name="Stevens L."/>
            <person name="Kumar S."/>
            <person name="Blaxter L. M."/>
        </authorList>
    </citation>
    <scope>NUCLEOTIDE SEQUENCE [LARGE SCALE GENOMIC DNA]</scope>
</reference>
<dbReference type="AlphaFoldDB" id="A0A182F0D8"/>
<gene>
    <name evidence="1" type="ORF">NOO_LOCUS13901</name>
</gene>
<proteinExistence type="predicted"/>
<evidence type="ECO:0000313" key="1">
    <source>
        <dbReference type="EMBL" id="VDN07004.1"/>
    </source>
</evidence>
<reference evidence="3" key="1">
    <citation type="submission" date="2016-06" db="UniProtKB">
        <authorList>
            <consortium name="WormBaseParasite"/>
        </authorList>
    </citation>
    <scope>IDENTIFICATION</scope>
</reference>
<accession>A0A182F0D8</accession>
<dbReference type="WBParaSite" id="nOo.2.0.1.t13901-RA">
    <property type="protein sequence ID" value="nOo.2.0.1.t13901-RA"/>
    <property type="gene ID" value="nOo.2.0.1.g13901"/>
</dbReference>
<evidence type="ECO:0000313" key="2">
    <source>
        <dbReference type="Proteomes" id="UP000271087"/>
    </source>
</evidence>
<dbReference type="EMBL" id="UYRW01020848">
    <property type="protein sequence ID" value="VDN07004.1"/>
    <property type="molecule type" value="Genomic_DNA"/>
</dbReference>
<protein>
    <submittedName>
        <fullName evidence="3">Col_cuticle_N domain-containing protein</fullName>
    </submittedName>
</protein>
<organism evidence="3">
    <name type="scientific">Onchocerca ochengi</name>
    <name type="common">Filarial nematode worm</name>
    <dbReference type="NCBI Taxonomy" id="42157"/>
    <lineage>
        <taxon>Eukaryota</taxon>
        <taxon>Metazoa</taxon>
        <taxon>Ecdysozoa</taxon>
        <taxon>Nematoda</taxon>
        <taxon>Chromadorea</taxon>
        <taxon>Rhabditida</taxon>
        <taxon>Spirurina</taxon>
        <taxon>Spiruromorpha</taxon>
        <taxon>Filarioidea</taxon>
        <taxon>Onchocercidae</taxon>
        <taxon>Onchocerca</taxon>
    </lineage>
</organism>
<name>A0A182F0D8_ONCOC</name>
<evidence type="ECO:0000313" key="3">
    <source>
        <dbReference type="WBParaSite" id="nOo.2.0.1.t13901-RA"/>
    </source>
</evidence>